<dbReference type="Proteomes" id="UP001054252">
    <property type="component" value="Unassembled WGS sequence"/>
</dbReference>
<dbReference type="GO" id="GO:0004564">
    <property type="term" value="F:beta-fructofuranosidase activity"/>
    <property type="evidence" value="ECO:0007669"/>
    <property type="project" value="UniProtKB-EC"/>
</dbReference>
<organism evidence="5 6">
    <name type="scientific">Rubroshorea leprosula</name>
    <dbReference type="NCBI Taxonomy" id="152421"/>
    <lineage>
        <taxon>Eukaryota</taxon>
        <taxon>Viridiplantae</taxon>
        <taxon>Streptophyta</taxon>
        <taxon>Embryophyta</taxon>
        <taxon>Tracheophyta</taxon>
        <taxon>Spermatophyta</taxon>
        <taxon>Magnoliopsida</taxon>
        <taxon>eudicotyledons</taxon>
        <taxon>Gunneridae</taxon>
        <taxon>Pentapetalae</taxon>
        <taxon>rosids</taxon>
        <taxon>malvids</taxon>
        <taxon>Malvales</taxon>
        <taxon>Dipterocarpaceae</taxon>
        <taxon>Rubroshorea</taxon>
    </lineage>
</organism>
<reference evidence="5 6" key="1">
    <citation type="journal article" date="2021" name="Commun. Biol.">
        <title>The genome of Shorea leprosula (Dipterocarpaceae) highlights the ecological relevance of drought in aseasonal tropical rainforests.</title>
        <authorList>
            <person name="Ng K.K.S."/>
            <person name="Kobayashi M.J."/>
            <person name="Fawcett J.A."/>
            <person name="Hatakeyama M."/>
            <person name="Paape T."/>
            <person name="Ng C.H."/>
            <person name="Ang C.C."/>
            <person name="Tnah L.H."/>
            <person name="Lee C.T."/>
            <person name="Nishiyama T."/>
            <person name="Sese J."/>
            <person name="O'Brien M.J."/>
            <person name="Copetti D."/>
            <person name="Mohd Noor M.I."/>
            <person name="Ong R.C."/>
            <person name="Putra M."/>
            <person name="Sireger I.Z."/>
            <person name="Indrioko S."/>
            <person name="Kosugi Y."/>
            <person name="Izuno A."/>
            <person name="Isagi Y."/>
            <person name="Lee S.L."/>
            <person name="Shimizu K.K."/>
        </authorList>
    </citation>
    <scope>NUCLEOTIDE SEQUENCE [LARGE SCALE GENOMIC DNA]</scope>
    <source>
        <strain evidence="5">214</strain>
    </source>
</reference>
<dbReference type="InterPro" id="IPR021792">
    <property type="entry name" value="Beta-fructofuranosidase_N"/>
</dbReference>
<keyword evidence="3" id="KW-0472">Membrane</keyword>
<accession>A0AAV5JYY7</accession>
<feature type="domain" description="Beta-fructofuranosidase N-terminal" evidence="4">
    <location>
        <begin position="12"/>
        <end position="110"/>
    </location>
</feature>
<keyword evidence="3" id="KW-1133">Transmembrane helix</keyword>
<comment type="caution">
    <text evidence="5">The sequence shown here is derived from an EMBL/GenBank/DDBJ whole genome shotgun (WGS) entry which is preliminary data.</text>
</comment>
<keyword evidence="6" id="KW-1185">Reference proteome</keyword>
<evidence type="ECO:0000256" key="3">
    <source>
        <dbReference type="SAM" id="Phobius"/>
    </source>
</evidence>
<proteinExistence type="predicted"/>
<evidence type="ECO:0000313" key="5">
    <source>
        <dbReference type="EMBL" id="GKV17596.1"/>
    </source>
</evidence>
<feature type="transmembrane region" description="Helical" evidence="3">
    <location>
        <begin position="32"/>
        <end position="51"/>
    </location>
</feature>
<name>A0AAV5JYY7_9ROSI</name>
<dbReference type="EMBL" id="BPVZ01000048">
    <property type="protein sequence ID" value="GKV17596.1"/>
    <property type="molecule type" value="Genomic_DNA"/>
</dbReference>
<evidence type="ECO:0000259" key="4">
    <source>
        <dbReference type="Pfam" id="PF11837"/>
    </source>
</evidence>
<evidence type="ECO:0000256" key="1">
    <source>
        <dbReference type="ARBA" id="ARBA00012758"/>
    </source>
</evidence>
<protein>
    <recommendedName>
        <fullName evidence="1">beta-fructofuranosidase</fullName>
        <ecNumber evidence="1">3.2.1.26</ecNumber>
    </recommendedName>
</protein>
<dbReference type="Pfam" id="PF11837">
    <property type="entry name" value="INV_N"/>
    <property type="match status" value="1"/>
</dbReference>
<sequence length="131" mass="14605">MESNTSSHAPFYCPLPDHPSGSGVPRRRPLKGLAGILVSVIFFLSLVAVIINQSRELWPKKEAAEPNSTSEIQNAAVSKVVPRGVAEGVSAKSNPTFWSEGSYNWTNAMLSWQRTAYHFQPERNWMNGRYN</sequence>
<feature type="region of interest" description="Disordered" evidence="2">
    <location>
        <begin position="1"/>
        <end position="23"/>
    </location>
</feature>
<dbReference type="EC" id="3.2.1.26" evidence="1"/>
<gene>
    <name evidence="5" type="ORF">SLEP1_g28076</name>
</gene>
<keyword evidence="3" id="KW-0812">Transmembrane</keyword>
<evidence type="ECO:0000256" key="2">
    <source>
        <dbReference type="SAM" id="MobiDB-lite"/>
    </source>
</evidence>
<dbReference type="AlphaFoldDB" id="A0AAV5JYY7"/>
<evidence type="ECO:0000313" key="6">
    <source>
        <dbReference type="Proteomes" id="UP001054252"/>
    </source>
</evidence>